<accession>A0AA96GJU5</accession>
<proteinExistence type="predicted"/>
<feature type="domain" description="STAS" evidence="1">
    <location>
        <begin position="13"/>
        <end position="115"/>
    </location>
</feature>
<dbReference type="InterPro" id="IPR036513">
    <property type="entry name" value="STAS_dom_sf"/>
</dbReference>
<organism evidence="2 3">
    <name type="scientific">Candidatus Nitrospira neomarina</name>
    <dbReference type="NCBI Taxonomy" id="3020899"/>
    <lineage>
        <taxon>Bacteria</taxon>
        <taxon>Pseudomonadati</taxon>
        <taxon>Nitrospirota</taxon>
        <taxon>Nitrospiria</taxon>
        <taxon>Nitrospirales</taxon>
        <taxon>Nitrospiraceae</taxon>
        <taxon>Nitrospira</taxon>
    </lineage>
</organism>
<dbReference type="EMBL" id="CP116968">
    <property type="protein sequence ID" value="WNM62662.1"/>
    <property type="molecule type" value="Genomic_DNA"/>
</dbReference>
<dbReference type="KEGG" id="nneo:PQG83_02645"/>
<keyword evidence="3" id="KW-1185">Reference proteome</keyword>
<protein>
    <submittedName>
        <fullName evidence="2">STAS domain-containing protein</fullName>
    </submittedName>
</protein>
<evidence type="ECO:0000313" key="2">
    <source>
        <dbReference type="EMBL" id="WNM62662.1"/>
    </source>
</evidence>
<gene>
    <name evidence="2" type="ORF">PQG83_02645</name>
</gene>
<dbReference type="RefSeq" id="WP_312746487.1">
    <property type="nucleotide sequence ID" value="NZ_CP116968.1"/>
</dbReference>
<dbReference type="InterPro" id="IPR002645">
    <property type="entry name" value="STAS_dom"/>
</dbReference>
<sequence length="145" mass="15923">MKCTISTPGQQVVLTLTVDLSINTPNLSRTDMLLERVVSSPISLLILDLRSLSCVNSIGTWTIFQIVFKAREQGKGVFLYNMQPSIQPYLKEAGILELSTSIESQEELGNVLEGNFRLPRLCANGEKLKTPLNERQVSSAGIASV</sequence>
<evidence type="ECO:0000313" key="3">
    <source>
        <dbReference type="Proteomes" id="UP001302494"/>
    </source>
</evidence>
<reference evidence="2 3" key="1">
    <citation type="submission" date="2023-01" db="EMBL/GenBank/DDBJ databases">
        <title>Cultivation and genomic characterization of new, ubiquitous marine nitrite-oxidizing bacteria from the Nitrospirales.</title>
        <authorList>
            <person name="Mueller A.J."/>
            <person name="Daebeler A."/>
            <person name="Herbold C.W."/>
            <person name="Kirkegaard R.H."/>
            <person name="Daims H."/>
        </authorList>
    </citation>
    <scope>NUCLEOTIDE SEQUENCE [LARGE SCALE GENOMIC DNA]</scope>
    <source>
        <strain evidence="2 3">DK</strain>
    </source>
</reference>
<dbReference type="Gene3D" id="3.30.750.24">
    <property type="entry name" value="STAS domain"/>
    <property type="match status" value="1"/>
</dbReference>
<dbReference type="AlphaFoldDB" id="A0AA96GJU5"/>
<dbReference type="PROSITE" id="PS50801">
    <property type="entry name" value="STAS"/>
    <property type="match status" value="1"/>
</dbReference>
<dbReference type="Pfam" id="PF01740">
    <property type="entry name" value="STAS"/>
    <property type="match status" value="1"/>
</dbReference>
<dbReference type="Proteomes" id="UP001302494">
    <property type="component" value="Chromosome"/>
</dbReference>
<name>A0AA96GJU5_9BACT</name>
<evidence type="ECO:0000259" key="1">
    <source>
        <dbReference type="PROSITE" id="PS50801"/>
    </source>
</evidence>
<dbReference type="SUPFAM" id="SSF52091">
    <property type="entry name" value="SpoIIaa-like"/>
    <property type="match status" value="1"/>
</dbReference>